<gene>
    <name evidence="2" type="ORF">I9026_01835</name>
</gene>
<reference evidence="2 3" key="1">
    <citation type="submission" date="2020-12" db="EMBL/GenBank/DDBJ databases">
        <title>Genomic analysis of Staphylococcus felis from a cat with skin infection.</title>
        <authorList>
            <person name="Aslantas O."/>
            <person name="Keskin O."/>
            <person name="Buyukaltay K."/>
            <person name="Gullu Yucetepe A."/>
        </authorList>
    </citation>
    <scope>NUCLEOTIDE SEQUENCE [LARGE SCALE GENOMIC DNA]</scope>
    <source>
        <strain evidence="2 3">HARRANVET</strain>
    </source>
</reference>
<dbReference type="InterPro" id="IPR010982">
    <property type="entry name" value="Lambda_DNA-bd_dom_sf"/>
</dbReference>
<dbReference type="PROSITE" id="PS50943">
    <property type="entry name" value="HTH_CROC1"/>
    <property type="match status" value="1"/>
</dbReference>
<comment type="caution">
    <text evidence="2">The sequence shown here is derived from an EMBL/GenBank/DDBJ whole genome shotgun (WGS) entry which is preliminary data.</text>
</comment>
<dbReference type="InterPro" id="IPR001387">
    <property type="entry name" value="Cro/C1-type_HTH"/>
</dbReference>
<dbReference type="CDD" id="cd00093">
    <property type="entry name" value="HTH_XRE"/>
    <property type="match status" value="1"/>
</dbReference>
<feature type="domain" description="HTH cro/C1-type" evidence="1">
    <location>
        <begin position="28"/>
        <end position="63"/>
    </location>
</feature>
<accession>A0ABS0QLQ9</accession>
<dbReference type="EMBL" id="JAEDAQ010000002">
    <property type="protein sequence ID" value="MBH9580112.1"/>
    <property type="molecule type" value="Genomic_DNA"/>
</dbReference>
<dbReference type="Pfam" id="PF01381">
    <property type="entry name" value="HTH_3"/>
    <property type="match status" value="1"/>
</dbReference>
<dbReference type="RefSeq" id="WP_198092488.1">
    <property type="nucleotide sequence ID" value="NZ_JAEDAQ010000002.1"/>
</dbReference>
<evidence type="ECO:0000259" key="1">
    <source>
        <dbReference type="PROSITE" id="PS50943"/>
    </source>
</evidence>
<proteinExistence type="predicted"/>
<keyword evidence="3" id="KW-1185">Reference proteome</keyword>
<organism evidence="2 3">
    <name type="scientific">Staphylococcus felis</name>
    <dbReference type="NCBI Taxonomy" id="46127"/>
    <lineage>
        <taxon>Bacteria</taxon>
        <taxon>Bacillati</taxon>
        <taxon>Bacillota</taxon>
        <taxon>Bacilli</taxon>
        <taxon>Bacillales</taxon>
        <taxon>Staphylococcaceae</taxon>
        <taxon>Staphylococcus</taxon>
    </lineage>
</organism>
<protein>
    <submittedName>
        <fullName evidence="2">Helix-turn-helix transcriptional regulator</fullName>
    </submittedName>
</protein>
<sequence length="67" mass="7752">MQNENLILREKVNALFDNADLSTYFIEKESGVSRSTVSRIVNGYRSIDNLRLETVEKLAQLYDRISN</sequence>
<name>A0ABS0QLQ9_9STAP</name>
<evidence type="ECO:0000313" key="2">
    <source>
        <dbReference type="EMBL" id="MBH9580112.1"/>
    </source>
</evidence>
<dbReference type="Gene3D" id="1.10.260.40">
    <property type="entry name" value="lambda repressor-like DNA-binding domains"/>
    <property type="match status" value="1"/>
</dbReference>
<dbReference type="Proteomes" id="UP000597038">
    <property type="component" value="Unassembled WGS sequence"/>
</dbReference>
<dbReference type="SUPFAM" id="SSF47413">
    <property type="entry name" value="lambda repressor-like DNA-binding domains"/>
    <property type="match status" value="1"/>
</dbReference>
<evidence type="ECO:0000313" key="3">
    <source>
        <dbReference type="Proteomes" id="UP000597038"/>
    </source>
</evidence>